<evidence type="ECO:0000313" key="3">
    <source>
        <dbReference type="Proteomes" id="UP000198534"/>
    </source>
</evidence>
<dbReference type="InterPro" id="IPR030395">
    <property type="entry name" value="GP_PDE_dom"/>
</dbReference>
<reference evidence="2 3" key="1">
    <citation type="submission" date="2016-10" db="EMBL/GenBank/DDBJ databases">
        <authorList>
            <person name="de Groot N.N."/>
        </authorList>
    </citation>
    <scope>NUCLEOTIDE SEQUENCE [LARGE SCALE GENOMIC DNA]</scope>
    <source>
        <strain evidence="2 3">DSM 45610</strain>
    </source>
</reference>
<dbReference type="PANTHER" id="PTHR46211">
    <property type="entry name" value="GLYCEROPHOSPHORYL DIESTER PHOSPHODIESTERASE"/>
    <property type="match status" value="1"/>
</dbReference>
<protein>
    <submittedName>
        <fullName evidence="2">Glycerophosphoryl diester phosphodiesterase</fullName>
    </submittedName>
</protein>
<sequence length="303" mass="34327">MSQGNRFITVTMTVITFFILISTVSCANQKNASLIPSSQSNVLVIAHRGASGYAPEHTLPSYNLAKKMKADYLEVDLQRTKDNKLVIIHDETLDRTTTGTGRVKDHTLAEIKNLDAGSWFNNMYPKLADREFAKQKILTLDEILSYYGNGVKYYIETKAPEVYPGMEKELLAMLKAHLLLDKKSLQKRQVIIQSFSADSLKKIHKMNPDIPLVQLLWYTGKGKGQISKKQMNIYDDYAFAVGPNIEKIDAAYVKKVRGHGLAVHPYTLNDPNAIQKTLNWGVDGMFTNYPDRLHDAVFKRSRR</sequence>
<evidence type="ECO:0000313" key="2">
    <source>
        <dbReference type="EMBL" id="SDW89823.1"/>
    </source>
</evidence>
<dbReference type="InterPro" id="IPR017946">
    <property type="entry name" value="PLC-like_Pdiesterase_TIM-brl"/>
</dbReference>
<dbReference type="AlphaFoldDB" id="A0A1H2XAA6"/>
<dbReference type="PROSITE" id="PS51704">
    <property type="entry name" value="GP_PDE"/>
    <property type="match status" value="1"/>
</dbReference>
<gene>
    <name evidence="2" type="ORF">SAMN05444487_107142</name>
</gene>
<accession>A0A1H2XAA6</accession>
<dbReference type="GO" id="GO:0006629">
    <property type="term" value="P:lipid metabolic process"/>
    <property type="evidence" value="ECO:0007669"/>
    <property type="project" value="InterPro"/>
</dbReference>
<feature type="domain" description="GP-PDE" evidence="1">
    <location>
        <begin position="42"/>
        <end position="297"/>
    </location>
</feature>
<dbReference type="Gene3D" id="3.20.20.190">
    <property type="entry name" value="Phosphatidylinositol (PI) phosphodiesterase"/>
    <property type="match status" value="1"/>
</dbReference>
<dbReference type="GO" id="GO:0008081">
    <property type="term" value="F:phosphoric diester hydrolase activity"/>
    <property type="evidence" value="ECO:0007669"/>
    <property type="project" value="InterPro"/>
</dbReference>
<dbReference type="CDD" id="cd08601">
    <property type="entry name" value="GDPD_SaGlpQ_like"/>
    <property type="match status" value="1"/>
</dbReference>
<dbReference type="RefSeq" id="WP_091739289.1">
    <property type="nucleotide sequence ID" value="NZ_FNNQ01000007.1"/>
</dbReference>
<organism evidence="2 3">
    <name type="scientific">Marininema mesophilum</name>
    <dbReference type="NCBI Taxonomy" id="1048340"/>
    <lineage>
        <taxon>Bacteria</taxon>
        <taxon>Bacillati</taxon>
        <taxon>Bacillota</taxon>
        <taxon>Bacilli</taxon>
        <taxon>Bacillales</taxon>
        <taxon>Thermoactinomycetaceae</taxon>
        <taxon>Marininema</taxon>
    </lineage>
</organism>
<dbReference type="Proteomes" id="UP000198534">
    <property type="component" value="Unassembled WGS sequence"/>
</dbReference>
<evidence type="ECO:0000259" key="1">
    <source>
        <dbReference type="PROSITE" id="PS51704"/>
    </source>
</evidence>
<dbReference type="EMBL" id="FNNQ01000007">
    <property type="protein sequence ID" value="SDW89823.1"/>
    <property type="molecule type" value="Genomic_DNA"/>
</dbReference>
<keyword evidence="3" id="KW-1185">Reference proteome</keyword>
<dbReference type="PROSITE" id="PS51257">
    <property type="entry name" value="PROKAR_LIPOPROTEIN"/>
    <property type="match status" value="1"/>
</dbReference>
<dbReference type="STRING" id="1048340.SAMN05444487_107142"/>
<proteinExistence type="predicted"/>
<name>A0A1H2XAA6_9BACL</name>
<dbReference type="Pfam" id="PF03009">
    <property type="entry name" value="GDPD"/>
    <property type="match status" value="1"/>
</dbReference>
<dbReference type="SUPFAM" id="SSF51695">
    <property type="entry name" value="PLC-like phosphodiesterases"/>
    <property type="match status" value="1"/>
</dbReference>
<dbReference type="OrthoDB" id="384721at2"/>
<dbReference type="PANTHER" id="PTHR46211:SF7">
    <property type="entry name" value="GLYCEROPHOSPHODIESTER PHOSPHODIESTERASE"/>
    <property type="match status" value="1"/>
</dbReference>